<feature type="compositionally biased region" description="Basic and acidic residues" evidence="1">
    <location>
        <begin position="54"/>
        <end position="76"/>
    </location>
</feature>
<feature type="region of interest" description="Disordered" evidence="1">
    <location>
        <begin position="26"/>
        <end position="76"/>
    </location>
</feature>
<proteinExistence type="predicted"/>
<protein>
    <submittedName>
        <fullName evidence="2">Uncharacterized protein</fullName>
    </submittedName>
</protein>
<feature type="compositionally biased region" description="Basic and acidic residues" evidence="1">
    <location>
        <begin position="331"/>
        <end position="341"/>
    </location>
</feature>
<evidence type="ECO:0000313" key="3">
    <source>
        <dbReference type="Proteomes" id="UP000246661"/>
    </source>
</evidence>
<gene>
    <name evidence="2" type="ORF">JD79_00972</name>
</gene>
<dbReference type="EMBL" id="QGTX01000001">
    <property type="protein sequence ID" value="PWW21831.1"/>
    <property type="molecule type" value="Genomic_DNA"/>
</dbReference>
<evidence type="ECO:0000313" key="2">
    <source>
        <dbReference type="EMBL" id="PWW21831.1"/>
    </source>
</evidence>
<dbReference type="AlphaFoldDB" id="A0A317QFU6"/>
<sequence length="341" mass="36845">MEGTSRPSTSGSVPCSPAVAGVVAASARRDGTPSASLRGVPSTGGTWRSGVDSSSHRSPRDEASQHREQRLADRVPDFLVDLRGLTDGVADVVIRSAPSQRPASRHPLHEIACPVDTARTSERDVVADEPQEVRGFPQGVGPRERTRRDGEHVPTVLSRHRQREVRSIGDRPGQLPGQEAGRISAQPLQHQSRVGVHARADDRPGTRAAQVDPPGTPRRGGLQIRPPQAFGEGRAAHVPRAHQQYAEDRRGGPQARHTTSLVSSPRPERPEVDRVAPAGELQGGRGPPWRMTPHPSMLAAVRGHRRPPRLSRRQEVSVVCSAPESEPPRAPGDRTLETEVL</sequence>
<reference evidence="3" key="1">
    <citation type="submission" date="2018-05" db="EMBL/GenBank/DDBJ databases">
        <authorList>
            <person name="Klenk H.-P."/>
            <person name="Huntemann M."/>
            <person name="Clum A."/>
            <person name="Pillay M."/>
            <person name="Palaniappan K."/>
            <person name="Varghese N."/>
            <person name="Mikhailova N."/>
            <person name="Stamatis D."/>
            <person name="Reddy T."/>
            <person name="Daum C."/>
            <person name="Shapiro N."/>
            <person name="Ivanova N."/>
            <person name="Kyrpides N."/>
            <person name="Woyke T."/>
        </authorList>
    </citation>
    <scope>NUCLEOTIDE SEQUENCE [LARGE SCALE GENOMIC DNA]</scope>
    <source>
        <strain evidence="3">DSM 45417</strain>
    </source>
</reference>
<feature type="region of interest" description="Disordered" evidence="1">
    <location>
        <begin position="119"/>
        <end position="341"/>
    </location>
</feature>
<comment type="caution">
    <text evidence="2">The sequence shown here is derived from an EMBL/GenBank/DDBJ whole genome shotgun (WGS) entry which is preliminary data.</text>
</comment>
<organism evidence="2 3">
    <name type="scientific">Geodermatophilus normandii</name>
    <dbReference type="NCBI Taxonomy" id="1137989"/>
    <lineage>
        <taxon>Bacteria</taxon>
        <taxon>Bacillati</taxon>
        <taxon>Actinomycetota</taxon>
        <taxon>Actinomycetes</taxon>
        <taxon>Geodermatophilales</taxon>
        <taxon>Geodermatophilaceae</taxon>
        <taxon>Geodermatophilus</taxon>
    </lineage>
</organism>
<feature type="compositionally biased region" description="Basic and acidic residues" evidence="1">
    <location>
        <begin position="142"/>
        <end position="152"/>
    </location>
</feature>
<accession>A0A317QFU6</accession>
<feature type="compositionally biased region" description="Basic residues" evidence="1">
    <location>
        <begin position="302"/>
        <end position="311"/>
    </location>
</feature>
<dbReference type="Proteomes" id="UP000246661">
    <property type="component" value="Unassembled WGS sequence"/>
</dbReference>
<evidence type="ECO:0000256" key="1">
    <source>
        <dbReference type="SAM" id="MobiDB-lite"/>
    </source>
</evidence>
<name>A0A317QFU6_9ACTN</name>
<keyword evidence="3" id="KW-1185">Reference proteome</keyword>